<dbReference type="AlphaFoldDB" id="A0A426Z3D8"/>
<name>A0A426Z3D8_ENSVE</name>
<dbReference type="Proteomes" id="UP000287651">
    <property type="component" value="Unassembled WGS sequence"/>
</dbReference>
<comment type="caution">
    <text evidence="1">The sequence shown here is derived from an EMBL/GenBank/DDBJ whole genome shotgun (WGS) entry which is preliminary data.</text>
</comment>
<dbReference type="EMBL" id="AMZH03008656">
    <property type="protein sequence ID" value="RRT58486.1"/>
    <property type="molecule type" value="Genomic_DNA"/>
</dbReference>
<reference evidence="1 2" key="1">
    <citation type="journal article" date="2014" name="Agronomy (Basel)">
        <title>A Draft Genome Sequence for Ensete ventricosum, the Drought-Tolerant Tree Against Hunger.</title>
        <authorList>
            <person name="Harrison J."/>
            <person name="Moore K.A."/>
            <person name="Paszkiewicz K."/>
            <person name="Jones T."/>
            <person name="Grant M."/>
            <person name="Ambacheew D."/>
            <person name="Muzemil S."/>
            <person name="Studholme D.J."/>
        </authorList>
    </citation>
    <scope>NUCLEOTIDE SEQUENCE [LARGE SCALE GENOMIC DNA]</scope>
</reference>
<gene>
    <name evidence="1" type="ORF">B296_00046576</name>
</gene>
<evidence type="ECO:0000313" key="2">
    <source>
        <dbReference type="Proteomes" id="UP000287651"/>
    </source>
</evidence>
<proteinExistence type="predicted"/>
<organism evidence="1 2">
    <name type="scientific">Ensete ventricosum</name>
    <name type="common">Abyssinian banana</name>
    <name type="synonym">Musa ensete</name>
    <dbReference type="NCBI Taxonomy" id="4639"/>
    <lineage>
        <taxon>Eukaryota</taxon>
        <taxon>Viridiplantae</taxon>
        <taxon>Streptophyta</taxon>
        <taxon>Embryophyta</taxon>
        <taxon>Tracheophyta</taxon>
        <taxon>Spermatophyta</taxon>
        <taxon>Magnoliopsida</taxon>
        <taxon>Liliopsida</taxon>
        <taxon>Zingiberales</taxon>
        <taxon>Musaceae</taxon>
        <taxon>Ensete</taxon>
    </lineage>
</organism>
<accession>A0A426Z3D8</accession>
<evidence type="ECO:0000313" key="1">
    <source>
        <dbReference type="EMBL" id="RRT58486.1"/>
    </source>
</evidence>
<protein>
    <submittedName>
        <fullName evidence="1">Uncharacterized protein</fullName>
    </submittedName>
</protein>
<sequence length="188" mass="20629">MSCTSLRSGSDPMTHFRMGLGCHLMPLRWGSNSITPDHRFMPSALESLSLSSGAKVMALSGDIYWGISRVEIILTLTLFLASTFISTRGRAHESEGHEDVRWASVVVRALRRTNTLYIRPWECYGMPHEGPLGGLASLRFADSGSPRVIEGGTIGGSMASLSPKKQMWLNGLDAQVFYRAVLYPPLAK</sequence>